<name>A0A9W7XNQ6_9FUNG</name>
<evidence type="ECO:0000256" key="4">
    <source>
        <dbReference type="SAM" id="Coils"/>
    </source>
</evidence>
<evidence type="ECO:0000256" key="1">
    <source>
        <dbReference type="ARBA" id="ARBA00004123"/>
    </source>
</evidence>
<dbReference type="EMBL" id="JANBOH010000042">
    <property type="protein sequence ID" value="KAJ1646990.1"/>
    <property type="molecule type" value="Genomic_DNA"/>
</dbReference>
<organism evidence="8 9">
    <name type="scientific">Coemansia asiatica</name>
    <dbReference type="NCBI Taxonomy" id="1052880"/>
    <lineage>
        <taxon>Eukaryota</taxon>
        <taxon>Fungi</taxon>
        <taxon>Fungi incertae sedis</taxon>
        <taxon>Zoopagomycota</taxon>
        <taxon>Kickxellomycotina</taxon>
        <taxon>Kickxellomycetes</taxon>
        <taxon>Kickxellales</taxon>
        <taxon>Kickxellaceae</taxon>
        <taxon>Coemansia</taxon>
    </lineage>
</organism>
<keyword evidence="4" id="KW-0175">Coiled coil</keyword>
<feature type="compositionally biased region" description="Basic residues" evidence="5">
    <location>
        <begin position="506"/>
        <end position="518"/>
    </location>
</feature>
<dbReference type="PANTHER" id="PTHR32075:SF6">
    <property type="entry name" value="ISWI CHROMATIN-REMODELING COMPLEX SUBUNIT YPL216W-RELATED"/>
    <property type="match status" value="1"/>
</dbReference>
<feature type="compositionally biased region" description="Acidic residues" evidence="5">
    <location>
        <begin position="480"/>
        <end position="490"/>
    </location>
</feature>
<dbReference type="InterPro" id="IPR013136">
    <property type="entry name" value="WSTF_Acf1_Cbp146"/>
</dbReference>
<feature type="domain" description="DDT" evidence="6">
    <location>
        <begin position="389"/>
        <end position="449"/>
    </location>
</feature>
<dbReference type="GO" id="GO:0005634">
    <property type="term" value="C:nucleus"/>
    <property type="evidence" value="ECO:0007669"/>
    <property type="project" value="UniProtKB-SubCell"/>
</dbReference>
<protein>
    <recommendedName>
        <fullName evidence="10">WAC domain-containing protein</fullName>
    </recommendedName>
</protein>
<evidence type="ECO:0008006" key="10">
    <source>
        <dbReference type="Google" id="ProtNLM"/>
    </source>
</evidence>
<dbReference type="Pfam" id="PF15613">
    <property type="entry name" value="WSD"/>
    <property type="match status" value="1"/>
</dbReference>
<reference evidence="8" key="1">
    <citation type="submission" date="2022-07" db="EMBL/GenBank/DDBJ databases">
        <title>Phylogenomic reconstructions and comparative analyses of Kickxellomycotina fungi.</title>
        <authorList>
            <person name="Reynolds N.K."/>
            <person name="Stajich J.E."/>
            <person name="Barry K."/>
            <person name="Grigoriev I.V."/>
            <person name="Crous P."/>
            <person name="Smith M.E."/>
        </authorList>
    </citation>
    <scope>NUCLEOTIDE SEQUENCE</scope>
    <source>
        <strain evidence="8">NBRC 105413</strain>
    </source>
</reference>
<dbReference type="PROSITE" id="PS51136">
    <property type="entry name" value="WAC"/>
    <property type="match status" value="1"/>
</dbReference>
<keyword evidence="9" id="KW-1185">Reference proteome</keyword>
<dbReference type="InterPro" id="IPR028941">
    <property type="entry name" value="WHIM2_dom"/>
</dbReference>
<evidence type="ECO:0000256" key="3">
    <source>
        <dbReference type="PROSITE-ProRule" id="PRU00475"/>
    </source>
</evidence>
<dbReference type="GO" id="GO:0000785">
    <property type="term" value="C:chromatin"/>
    <property type="evidence" value="ECO:0007669"/>
    <property type="project" value="UniProtKB-ARBA"/>
</dbReference>
<feature type="domain" description="WAC" evidence="7">
    <location>
        <begin position="15"/>
        <end position="123"/>
    </location>
</feature>
<proteinExistence type="predicted"/>
<dbReference type="GO" id="GO:0031509">
    <property type="term" value="P:subtelomeric heterochromatin formation"/>
    <property type="evidence" value="ECO:0007669"/>
    <property type="project" value="TreeGrafter"/>
</dbReference>
<feature type="compositionally biased region" description="Basic residues" evidence="5">
    <location>
        <begin position="981"/>
        <end position="1008"/>
    </location>
</feature>
<evidence type="ECO:0000313" key="8">
    <source>
        <dbReference type="EMBL" id="KAJ1646990.1"/>
    </source>
</evidence>
<evidence type="ECO:0000256" key="5">
    <source>
        <dbReference type="SAM" id="MobiDB-lite"/>
    </source>
</evidence>
<dbReference type="PANTHER" id="PTHR32075">
    <property type="entry name" value="ISWI CHROMATIN-REMODELING COMPLEX SUBUNIT YPL216W-RELATED"/>
    <property type="match status" value="1"/>
</dbReference>
<feature type="region of interest" description="Disordered" evidence="5">
    <location>
        <begin position="944"/>
        <end position="1008"/>
    </location>
</feature>
<dbReference type="Pfam" id="PF10537">
    <property type="entry name" value="WAC_Acf1_DNA_bd"/>
    <property type="match status" value="1"/>
</dbReference>
<feature type="compositionally biased region" description="Low complexity" evidence="5">
    <location>
        <begin position="470"/>
        <end position="479"/>
    </location>
</feature>
<dbReference type="Proteomes" id="UP001145021">
    <property type="component" value="Unassembled WGS sequence"/>
</dbReference>
<dbReference type="AlphaFoldDB" id="A0A9W7XNQ6"/>
<dbReference type="InterPro" id="IPR018501">
    <property type="entry name" value="DDT_dom"/>
</dbReference>
<feature type="region of interest" description="Disordered" evidence="5">
    <location>
        <begin position="461"/>
        <end position="539"/>
    </location>
</feature>
<comment type="caution">
    <text evidence="8">The sequence shown here is derived from an EMBL/GenBank/DDBJ whole genome shotgun (WGS) entry which is preliminary data.</text>
</comment>
<gene>
    <name evidence="8" type="ORF">LPJ64_001567</name>
</gene>
<accession>A0A9W7XNQ6</accession>
<evidence type="ECO:0000256" key="2">
    <source>
        <dbReference type="ARBA" id="ARBA00023242"/>
    </source>
</evidence>
<dbReference type="Pfam" id="PF02791">
    <property type="entry name" value="DDT"/>
    <property type="match status" value="1"/>
</dbReference>
<comment type="subcellular location">
    <subcellularLocation>
        <location evidence="1 3">Nucleus</location>
    </subcellularLocation>
</comment>
<evidence type="ECO:0000259" key="7">
    <source>
        <dbReference type="PROSITE" id="PS51136"/>
    </source>
</evidence>
<feature type="compositionally biased region" description="Polar residues" evidence="5">
    <location>
        <begin position="950"/>
        <end position="967"/>
    </location>
</feature>
<keyword evidence="2 3" id="KW-0539">Nucleus</keyword>
<feature type="coiled-coil region" evidence="4">
    <location>
        <begin position="639"/>
        <end position="694"/>
    </location>
</feature>
<sequence>MDDGKPSTTRNTTRVPGWTIRFTGETFDDYEKFLERHSFYRTPQFTCSSTGQSNLTFEQAQLSERAARHMTTGVGFSDMLICEMLTFLSQSTLSISMAVDALFYRFQYDFFLNEHIDVRYPGTDGAMYECFVVSIGPLTILPEENVIREQSSTDIAIERLGPGAREIVAYEQRKQRMFTVRLFDMEGRPIEDSDISVRAEELSRSRNVFTKVALRQFLDENMMRGARPGSPWVVRHEWRERFRIPYLFGGEARLLRLLPKENKTNKSKIKSMEEPVDLYADERFVSVKPVRKFPIEDLDLCTMQHVKWNQGVVWALRNKRRHQAEDANKKKQGEKGSRQITDFFAVKKQSLAEDAPVAEESENIPADDLINEMAKYRWPVPLSDWQVPAALVSRMLSTFMFVSCFSSSIKLRPYSLDFFESSLVHDTPSSVYCETVAALLNVIGGAKPGRTDSVAAARVASRGKRTLQPSAMSSSAVVSEVDDSEVDDGASEASTMAPPGSPKNPARTKRRANGRRNRVSVSRAASESETEPDEEPEEPVVVADVVEQQQQGHALLQHLSRSWWLAATADSDAWALALAGWLVEARTEYPKELGSICDALWGAEQLSHETIVSALWAALGGADGRLTILELLVCACTGVAEIREYLEQTAETAMELKRERIEVRREIRRIAEQLQELDKAEADEQQRLAVSREQGRREKEAELMRQKERRRLGETERTMQRRLDNVERDLRRNTVGRLVPLGVDRFLTRYYFLDGIGDCPLAGAGAGSGRLLVQPAPLPEVDEAMAQQPRFVRAMRALQISWTWAGGCSPLEYLGKDDEAVAEIPADALAGDEHLARLAQSGELWGYYATTRQVDALRRWLDARGRREAALEAELDLVHLALSTSIRKRCHTLDASFEARVRIRQSIADRIAALGDGDDAESLNAELAEFDRSPVPRALLPPAMLVGEPPTTSDTAGNGSSRASSVEPSDLFVHQASLHASSKRQAGRRGRRARAHHRSSNALHPKRPRTFIDDFLDYTNN</sequence>
<feature type="compositionally biased region" description="Acidic residues" evidence="5">
    <location>
        <begin position="528"/>
        <end position="538"/>
    </location>
</feature>
<dbReference type="PROSITE" id="PS50827">
    <property type="entry name" value="DDT"/>
    <property type="match status" value="1"/>
</dbReference>
<evidence type="ECO:0000259" key="6">
    <source>
        <dbReference type="PROSITE" id="PS50827"/>
    </source>
</evidence>
<evidence type="ECO:0000313" key="9">
    <source>
        <dbReference type="Proteomes" id="UP001145021"/>
    </source>
</evidence>
<dbReference type="GO" id="GO:0000781">
    <property type="term" value="C:chromosome, telomeric region"/>
    <property type="evidence" value="ECO:0007669"/>
    <property type="project" value="GOC"/>
</dbReference>